<name>A0ABS2R2Q8_9BACI</name>
<dbReference type="RefSeq" id="WP_077111052.1">
    <property type="nucleotide sequence ID" value="NZ_JAFBFH010000004.1"/>
</dbReference>
<dbReference type="InterPro" id="IPR027478">
    <property type="entry name" value="LdcA_N"/>
</dbReference>
<dbReference type="Pfam" id="PF02016">
    <property type="entry name" value="Peptidase_S66"/>
    <property type="match status" value="1"/>
</dbReference>
<organism evidence="8 9">
    <name type="scientific">Siminovitchia thermophila</name>
    <dbReference type="NCBI Taxonomy" id="1245522"/>
    <lineage>
        <taxon>Bacteria</taxon>
        <taxon>Bacillati</taxon>
        <taxon>Bacillota</taxon>
        <taxon>Bacilli</taxon>
        <taxon>Bacillales</taxon>
        <taxon>Bacillaceae</taxon>
        <taxon>Siminovitchia</taxon>
    </lineage>
</organism>
<keyword evidence="5" id="KW-0720">Serine protease</keyword>
<dbReference type="PIRSF" id="PIRSF028757">
    <property type="entry name" value="LD-carboxypeptidase"/>
    <property type="match status" value="1"/>
</dbReference>
<dbReference type="InterPro" id="IPR003507">
    <property type="entry name" value="S66_fam"/>
</dbReference>
<dbReference type="CDD" id="cd07025">
    <property type="entry name" value="Peptidase_S66"/>
    <property type="match status" value="1"/>
</dbReference>
<keyword evidence="4 8" id="KW-0378">Hydrolase</keyword>
<keyword evidence="3" id="KW-0645">Protease</keyword>
<dbReference type="GO" id="GO:0106415">
    <property type="term" value="F:muramoyltetrapeptide carboxypeptidase activity"/>
    <property type="evidence" value="ECO:0007669"/>
    <property type="project" value="UniProtKB-EC"/>
</dbReference>
<evidence type="ECO:0000259" key="6">
    <source>
        <dbReference type="Pfam" id="PF02016"/>
    </source>
</evidence>
<dbReference type="InterPro" id="IPR040449">
    <property type="entry name" value="Peptidase_S66_N"/>
</dbReference>
<dbReference type="PANTHER" id="PTHR30237:SF2">
    <property type="entry name" value="MUREIN TETRAPEPTIDE CARBOXYPEPTIDASE"/>
    <property type="match status" value="1"/>
</dbReference>
<dbReference type="Pfam" id="PF17676">
    <property type="entry name" value="Peptidase_S66C"/>
    <property type="match status" value="1"/>
</dbReference>
<accession>A0ABS2R2Q8</accession>
<evidence type="ECO:0000313" key="9">
    <source>
        <dbReference type="Proteomes" id="UP000823485"/>
    </source>
</evidence>
<evidence type="ECO:0000256" key="1">
    <source>
        <dbReference type="ARBA" id="ARBA00010233"/>
    </source>
</evidence>
<comment type="caution">
    <text evidence="8">The sequence shown here is derived from an EMBL/GenBank/DDBJ whole genome shotgun (WGS) entry which is preliminary data.</text>
</comment>
<reference evidence="8 9" key="1">
    <citation type="submission" date="2021-01" db="EMBL/GenBank/DDBJ databases">
        <title>Genomic Encyclopedia of Type Strains, Phase IV (KMG-IV): sequencing the most valuable type-strain genomes for metagenomic binning, comparative biology and taxonomic classification.</title>
        <authorList>
            <person name="Goeker M."/>
        </authorList>
    </citation>
    <scope>NUCLEOTIDE SEQUENCE [LARGE SCALE GENOMIC DNA]</scope>
    <source>
        <strain evidence="8 9">DSM 105453</strain>
    </source>
</reference>
<evidence type="ECO:0000256" key="4">
    <source>
        <dbReference type="ARBA" id="ARBA00022801"/>
    </source>
</evidence>
<evidence type="ECO:0000256" key="2">
    <source>
        <dbReference type="ARBA" id="ARBA00022645"/>
    </source>
</evidence>
<keyword evidence="9" id="KW-1185">Reference proteome</keyword>
<dbReference type="InterPro" id="IPR040921">
    <property type="entry name" value="Peptidase_S66C"/>
</dbReference>
<dbReference type="Proteomes" id="UP000823485">
    <property type="component" value="Unassembled WGS sequence"/>
</dbReference>
<dbReference type="EMBL" id="JAFBFH010000004">
    <property type="protein sequence ID" value="MBM7713932.1"/>
    <property type="molecule type" value="Genomic_DNA"/>
</dbReference>
<feature type="domain" description="LD-carboxypeptidase N-terminal" evidence="6">
    <location>
        <begin position="14"/>
        <end position="131"/>
    </location>
</feature>
<proteinExistence type="inferred from homology"/>
<comment type="similarity">
    <text evidence="1">Belongs to the peptidase S66 family.</text>
</comment>
<evidence type="ECO:0000256" key="3">
    <source>
        <dbReference type="ARBA" id="ARBA00022670"/>
    </source>
</evidence>
<dbReference type="Gene3D" id="3.50.30.60">
    <property type="entry name" value="LD-carboxypeptidase A C-terminal domain-like"/>
    <property type="match status" value="1"/>
</dbReference>
<dbReference type="SUPFAM" id="SSF141986">
    <property type="entry name" value="LD-carboxypeptidase A C-terminal domain-like"/>
    <property type="match status" value="1"/>
</dbReference>
<evidence type="ECO:0000256" key="5">
    <source>
        <dbReference type="ARBA" id="ARBA00022825"/>
    </source>
</evidence>
<dbReference type="InterPro" id="IPR027461">
    <property type="entry name" value="Carboxypeptidase_A_C_sf"/>
</dbReference>
<dbReference type="EC" id="3.4.17.13" evidence="8"/>
<feature type="domain" description="LD-carboxypeptidase C-terminal" evidence="7">
    <location>
        <begin position="181"/>
        <end position="299"/>
    </location>
</feature>
<dbReference type="InterPro" id="IPR029062">
    <property type="entry name" value="Class_I_gatase-like"/>
</dbReference>
<sequence length="315" mass="35435">MTLKPKALHQGDTIGIIAPASPFYYKSALARGVYELEQWGYNVKLGKYIYEQMGYLAGSDEQRAHDVNEMFRDDEVDAIMVTGGGYGTARLVDKIDYDVIKKNPKIIIGYSDITTLHIAIHQFTGLTTFHGPGLLRLNREELTEYTKEQMLKAITTNETLGEIKRADERKWLHTFFPGEARGEIVGGNLALISASLGTEYEIDTKGKILFIEEWNMEPWQIDHFMNHLYNAGKLHDAVGIVFGECVNCIPFNNIGFENSLTLEEIFEHFTQLVKKPAFYGLPLGHTNDLATIPIGAKAYVNATKRQLIIEESGVL</sequence>
<dbReference type="PANTHER" id="PTHR30237">
    <property type="entry name" value="MURAMOYLTETRAPEPTIDE CARBOXYPEPTIDASE"/>
    <property type="match status" value="1"/>
</dbReference>
<gene>
    <name evidence="8" type="ORF">JOC94_000902</name>
</gene>
<dbReference type="Gene3D" id="3.40.50.10740">
    <property type="entry name" value="Class I glutamine amidotransferase-like"/>
    <property type="match status" value="1"/>
</dbReference>
<evidence type="ECO:0000259" key="7">
    <source>
        <dbReference type="Pfam" id="PF17676"/>
    </source>
</evidence>
<protein>
    <submittedName>
        <fullName evidence="8">Muramoyltetrapeptide carboxypeptidase</fullName>
        <ecNumber evidence="8">3.4.17.13</ecNumber>
    </submittedName>
</protein>
<evidence type="ECO:0000313" key="8">
    <source>
        <dbReference type="EMBL" id="MBM7713932.1"/>
    </source>
</evidence>
<keyword evidence="2 8" id="KW-0121">Carboxypeptidase</keyword>
<dbReference type="SUPFAM" id="SSF52317">
    <property type="entry name" value="Class I glutamine amidotransferase-like"/>
    <property type="match status" value="1"/>
</dbReference>